<dbReference type="Pfam" id="PF18596">
    <property type="entry name" value="Sld7_C"/>
    <property type="match status" value="1"/>
</dbReference>
<gene>
    <name evidence="3" type="ORF">I303_103071</name>
</gene>
<evidence type="ECO:0000259" key="2">
    <source>
        <dbReference type="Pfam" id="PF18596"/>
    </source>
</evidence>
<feature type="compositionally biased region" description="Basic and acidic residues" evidence="1">
    <location>
        <begin position="433"/>
        <end position="449"/>
    </location>
</feature>
<name>A0AAJ8KMQ3_9TREE</name>
<evidence type="ECO:0000313" key="4">
    <source>
        <dbReference type="Proteomes" id="UP000078595"/>
    </source>
</evidence>
<evidence type="ECO:0000313" key="3">
    <source>
        <dbReference type="EMBL" id="WWC60498.1"/>
    </source>
</evidence>
<dbReference type="KEGG" id="kdj:28966790"/>
<reference evidence="3" key="2">
    <citation type="submission" date="2024-02" db="EMBL/GenBank/DDBJ databases">
        <title>Comparative genomics of Cryptococcus and Kwoniella reveals pathogenesis evolution and contrasting modes of karyotype evolution via chromosome fusion or intercentromeric recombination.</title>
        <authorList>
            <person name="Coelho M.A."/>
            <person name="David-Palma M."/>
            <person name="Shea T."/>
            <person name="Bowers K."/>
            <person name="McGinley-Smith S."/>
            <person name="Mohammad A.W."/>
            <person name="Gnirke A."/>
            <person name="Yurkov A.M."/>
            <person name="Nowrousian M."/>
            <person name="Sun S."/>
            <person name="Cuomo C.A."/>
            <person name="Heitman J."/>
        </authorList>
    </citation>
    <scope>NUCLEOTIDE SEQUENCE</scope>
    <source>
        <strain evidence="3">CBS 10117</strain>
    </source>
</reference>
<feature type="region of interest" description="Disordered" evidence="1">
    <location>
        <begin position="1"/>
        <end position="32"/>
    </location>
</feature>
<dbReference type="GeneID" id="28966790"/>
<reference evidence="3" key="1">
    <citation type="submission" date="2013-07" db="EMBL/GenBank/DDBJ databases">
        <authorList>
            <consortium name="The Broad Institute Genome Sequencing Platform"/>
            <person name="Cuomo C."/>
            <person name="Litvintseva A."/>
            <person name="Chen Y."/>
            <person name="Heitman J."/>
            <person name="Sun S."/>
            <person name="Springer D."/>
            <person name="Dromer F."/>
            <person name="Young S.K."/>
            <person name="Zeng Q."/>
            <person name="Gargeya S."/>
            <person name="Fitzgerald M."/>
            <person name="Abouelleil A."/>
            <person name="Alvarado L."/>
            <person name="Berlin A.M."/>
            <person name="Chapman S.B."/>
            <person name="Dewar J."/>
            <person name="Goldberg J."/>
            <person name="Griggs A."/>
            <person name="Gujja S."/>
            <person name="Hansen M."/>
            <person name="Howarth C."/>
            <person name="Imamovic A."/>
            <person name="Larimer J."/>
            <person name="McCowan C."/>
            <person name="Murphy C."/>
            <person name="Pearson M."/>
            <person name="Priest M."/>
            <person name="Roberts A."/>
            <person name="Saif S."/>
            <person name="Shea T."/>
            <person name="Sykes S."/>
            <person name="Wortman J."/>
            <person name="Nusbaum C."/>
            <person name="Birren B."/>
        </authorList>
    </citation>
    <scope>NUCLEOTIDE SEQUENCE</scope>
    <source>
        <strain evidence="3">CBS 10117</strain>
    </source>
</reference>
<sequence>MTTIPSHLSSVGPSPSRNPFARPKLGGTSSCSFTRKTLLPSILSPDKSTSTDSASASSDNLVTPLSKSKDVLLGGAGAIHTPRSRTAWRLLWRGGLEIGNEGFRLDGITFFALLSFSPATPSTAATKEINPFDVPIQSTPGIRSALGASTPGGSSAGPQSPFPLTNGDTDLCLSLESMRGRKYLQVRGTIDLPPDEVLEGESDENGNTIHMSISPQAPLLAAYFTGLLCRNEKLNQNGRTLSAILIGLGDEGVDPSSNSTILVYGQRQEQVISSIAQNQGQGQGQATLKLCVGRRKLLLPQTNATNASKVKPGEPLPRAPLFFPAKAPKKPLPLFPSRSFSRTSSVSSSIYQHPQPQAHSQAPSHPSHPQQHPHSHSQHDHQRIRSSSSSSQLDLMSRIEKRARESDPPEGDFDKRRKVGNNALEPSRPLNAKSERVLSHSTSHEEVNKRAGVGIKDARGKEKEDEAEEQEEEEEEEDIFGHRGKSITPVPSLMSRTKSKESTGELTTSEKALSDVDIANGEGGGTSSSRNKRVRVPQQVLDNKAAIRKQTLVLLEQRSIPRTHELFKDVFGMTTKGTYFAFRDRLHLDLIPKDVVHRIINVHLDMYLPQRVEPQEMLLAIDNGHSNTTTNQEAEMDPIANADAGKESTSTPAPSLEVGAMVRQGINYNYEHEHEGEYEHEHVQEYESRIKLDSVIEEEDEN</sequence>
<feature type="compositionally biased region" description="Low complexity" evidence="1">
    <location>
        <begin position="385"/>
        <end position="396"/>
    </location>
</feature>
<dbReference type="Proteomes" id="UP000078595">
    <property type="component" value="Chromosome 3"/>
</dbReference>
<protein>
    <recommendedName>
        <fullName evidence="2">Sld7 C-terminal domain-containing protein</fullName>
    </recommendedName>
</protein>
<proteinExistence type="predicted"/>
<dbReference type="AlphaFoldDB" id="A0AAJ8KMQ3"/>
<feature type="compositionally biased region" description="Basic and acidic residues" evidence="1">
    <location>
        <begin position="397"/>
        <end position="415"/>
    </location>
</feature>
<feature type="compositionally biased region" description="Polar residues" evidence="1">
    <location>
        <begin position="1"/>
        <end position="17"/>
    </location>
</feature>
<feature type="region of interest" description="Disordered" evidence="1">
    <location>
        <begin position="332"/>
        <end position="533"/>
    </location>
</feature>
<dbReference type="RefSeq" id="XP_065824759.1">
    <property type="nucleotide sequence ID" value="XM_065968687.1"/>
</dbReference>
<dbReference type="EMBL" id="CP144532">
    <property type="protein sequence ID" value="WWC60498.1"/>
    <property type="molecule type" value="Genomic_DNA"/>
</dbReference>
<organism evidence="3 4">
    <name type="scientific">Kwoniella dejecticola CBS 10117</name>
    <dbReference type="NCBI Taxonomy" id="1296121"/>
    <lineage>
        <taxon>Eukaryota</taxon>
        <taxon>Fungi</taxon>
        <taxon>Dikarya</taxon>
        <taxon>Basidiomycota</taxon>
        <taxon>Agaricomycotina</taxon>
        <taxon>Tremellomycetes</taxon>
        <taxon>Tremellales</taxon>
        <taxon>Cryptococcaceae</taxon>
        <taxon>Kwoniella</taxon>
    </lineage>
</organism>
<keyword evidence="4" id="KW-1185">Reference proteome</keyword>
<feature type="compositionally biased region" description="Low complexity" evidence="1">
    <location>
        <begin position="335"/>
        <end position="370"/>
    </location>
</feature>
<feature type="compositionally biased region" description="Acidic residues" evidence="1">
    <location>
        <begin position="465"/>
        <end position="478"/>
    </location>
</feature>
<feature type="domain" description="Sld7 C-terminal" evidence="2">
    <location>
        <begin position="543"/>
        <end position="607"/>
    </location>
</feature>
<dbReference type="InterPro" id="IPR041260">
    <property type="entry name" value="Sld7_C"/>
</dbReference>
<evidence type="ECO:0000256" key="1">
    <source>
        <dbReference type="SAM" id="MobiDB-lite"/>
    </source>
</evidence>
<accession>A0AAJ8KMQ3</accession>